<reference evidence="2" key="1">
    <citation type="submission" date="2014-11" db="EMBL/GenBank/DDBJ databases">
        <authorList>
            <person name="Amaro Gonzalez C."/>
        </authorList>
    </citation>
    <scope>NUCLEOTIDE SEQUENCE</scope>
</reference>
<protein>
    <recommendedName>
        <fullName evidence="3">G-protein coupled receptors family 1 profile domain-containing protein</fullName>
    </recommendedName>
</protein>
<organism evidence="2">
    <name type="scientific">Anguilla anguilla</name>
    <name type="common">European freshwater eel</name>
    <name type="synonym">Muraena anguilla</name>
    <dbReference type="NCBI Taxonomy" id="7936"/>
    <lineage>
        <taxon>Eukaryota</taxon>
        <taxon>Metazoa</taxon>
        <taxon>Chordata</taxon>
        <taxon>Craniata</taxon>
        <taxon>Vertebrata</taxon>
        <taxon>Euteleostomi</taxon>
        <taxon>Actinopterygii</taxon>
        <taxon>Neopterygii</taxon>
        <taxon>Teleostei</taxon>
        <taxon>Anguilliformes</taxon>
        <taxon>Anguillidae</taxon>
        <taxon>Anguilla</taxon>
    </lineage>
</organism>
<evidence type="ECO:0008006" key="3">
    <source>
        <dbReference type="Google" id="ProtNLM"/>
    </source>
</evidence>
<name>A0A0E9PNI2_ANGAN</name>
<evidence type="ECO:0000256" key="1">
    <source>
        <dbReference type="SAM" id="SignalP"/>
    </source>
</evidence>
<evidence type="ECO:0000313" key="2">
    <source>
        <dbReference type="EMBL" id="JAH05383.1"/>
    </source>
</evidence>
<keyword evidence="1" id="KW-0732">Signal</keyword>
<sequence length="34" mass="3887">MILLTLITILCARLRRQSLYEIVLTVVLCTLPIT</sequence>
<dbReference type="EMBL" id="GBXM01103194">
    <property type="protein sequence ID" value="JAH05383.1"/>
    <property type="molecule type" value="Transcribed_RNA"/>
</dbReference>
<proteinExistence type="predicted"/>
<reference evidence="2" key="2">
    <citation type="journal article" date="2015" name="Fish Shellfish Immunol.">
        <title>Early steps in the European eel (Anguilla anguilla)-Vibrio vulnificus interaction in the gills: Role of the RtxA13 toxin.</title>
        <authorList>
            <person name="Callol A."/>
            <person name="Pajuelo D."/>
            <person name="Ebbesson L."/>
            <person name="Teles M."/>
            <person name="MacKenzie S."/>
            <person name="Amaro C."/>
        </authorList>
    </citation>
    <scope>NUCLEOTIDE SEQUENCE</scope>
</reference>
<dbReference type="AlphaFoldDB" id="A0A0E9PNI2"/>
<dbReference type="EMBL" id="GBXM01095363">
    <property type="protein sequence ID" value="JAH13214.1"/>
    <property type="molecule type" value="Transcribed_RNA"/>
</dbReference>
<accession>A0A0E9PNI2</accession>
<feature type="chain" id="PRO_5007401365" description="G-protein coupled receptors family 1 profile domain-containing protein" evidence="1">
    <location>
        <begin position="17"/>
        <end position="34"/>
    </location>
</feature>
<feature type="signal peptide" evidence="1">
    <location>
        <begin position="1"/>
        <end position="16"/>
    </location>
</feature>